<evidence type="ECO:0000256" key="1">
    <source>
        <dbReference type="ARBA" id="ARBA00022487"/>
    </source>
</evidence>
<evidence type="ECO:0000256" key="3">
    <source>
        <dbReference type="ARBA" id="ARBA00022801"/>
    </source>
</evidence>
<evidence type="ECO:0000259" key="4">
    <source>
        <dbReference type="Pfam" id="PF22244"/>
    </source>
</evidence>
<dbReference type="InterPro" id="IPR054579">
    <property type="entry name" value="GCE-like_dom"/>
</dbReference>
<evidence type="ECO:0000313" key="5">
    <source>
        <dbReference type="EMBL" id="SVB34272.1"/>
    </source>
</evidence>
<gene>
    <name evidence="5" type="ORF">METZ01_LOCUS187126</name>
</gene>
<keyword evidence="3" id="KW-0378">Hydrolase</keyword>
<feature type="domain" description="4-O-methyl-glucuronoyl methylesterase-like" evidence="4">
    <location>
        <begin position="184"/>
        <end position="317"/>
    </location>
</feature>
<dbReference type="EMBL" id="UINC01037971">
    <property type="protein sequence ID" value="SVB34272.1"/>
    <property type="molecule type" value="Genomic_DNA"/>
</dbReference>
<dbReference type="InterPro" id="IPR050261">
    <property type="entry name" value="FrsA_esterase"/>
</dbReference>
<dbReference type="Gene3D" id="3.40.50.1820">
    <property type="entry name" value="alpha/beta hydrolase"/>
    <property type="match status" value="1"/>
</dbReference>
<dbReference type="InterPro" id="IPR029058">
    <property type="entry name" value="AB_hydrolase_fold"/>
</dbReference>
<name>A0A382D8C1_9ZZZZ</name>
<proteinExistence type="predicted"/>
<dbReference type="AlphaFoldDB" id="A0A382D8C1"/>
<dbReference type="PANTHER" id="PTHR22946:SF9">
    <property type="entry name" value="POLYKETIDE TRANSFERASE AF380"/>
    <property type="match status" value="1"/>
</dbReference>
<organism evidence="5">
    <name type="scientific">marine metagenome</name>
    <dbReference type="NCBI Taxonomy" id="408172"/>
    <lineage>
        <taxon>unclassified sequences</taxon>
        <taxon>metagenomes</taxon>
        <taxon>ecological metagenomes</taxon>
    </lineage>
</organism>
<reference evidence="5" key="1">
    <citation type="submission" date="2018-05" db="EMBL/GenBank/DDBJ databases">
        <authorList>
            <person name="Lanie J.A."/>
            <person name="Ng W.-L."/>
            <person name="Kazmierczak K.M."/>
            <person name="Andrzejewski T.M."/>
            <person name="Davidsen T.M."/>
            <person name="Wayne K.J."/>
            <person name="Tettelin H."/>
            <person name="Glass J.I."/>
            <person name="Rusch D."/>
            <person name="Podicherti R."/>
            <person name="Tsui H.-C.T."/>
            <person name="Winkler M.E."/>
        </authorList>
    </citation>
    <scope>NUCLEOTIDE SEQUENCE</scope>
</reference>
<evidence type="ECO:0000256" key="2">
    <source>
        <dbReference type="ARBA" id="ARBA00022729"/>
    </source>
</evidence>
<dbReference type="PANTHER" id="PTHR22946">
    <property type="entry name" value="DIENELACTONE HYDROLASE DOMAIN-CONTAINING PROTEIN-RELATED"/>
    <property type="match status" value="1"/>
</dbReference>
<sequence>MGASQEDRTPESMGAFVGTSPDLRHAARDLITWQQDRIEALLELIGRPPAGLPPAGTSEAHVVERHDDGDLWREKIRYGEPEDDVVWAWLLRAKTLTDPAPAVICLPGSFMTPNWGKDAPAGLAGPLVPGAPEAYGVDLACQGFVTLCPDYPCCGERTAPGLRSHDTSQLDARFPSWTRVGLSAWDVSRAVDILLTRAEVDADRIGVCGWSQGGQMSIIGAALDKRIRAVVSVCGWGPLRGVDGARAYNWAQRYNFPRLAPCLDGARPLPIDFDEMVACLAPRPFLDVRAEEDDTFPNRAEADSALDALQALWRTVGSPDAFAVTRASGGHAHGRVAADAQLQWLRRWL</sequence>
<dbReference type="Pfam" id="PF22244">
    <property type="entry name" value="GCE_fung"/>
    <property type="match status" value="1"/>
</dbReference>
<keyword evidence="1" id="KW-0719">Serine esterase</keyword>
<keyword evidence="2" id="KW-0732">Signal</keyword>
<protein>
    <recommendedName>
        <fullName evidence="4">4-O-methyl-glucuronoyl methylesterase-like domain-containing protein</fullName>
    </recommendedName>
</protein>
<accession>A0A382D8C1</accession>
<dbReference type="SUPFAM" id="SSF53474">
    <property type="entry name" value="alpha/beta-Hydrolases"/>
    <property type="match status" value="1"/>
</dbReference>
<dbReference type="GO" id="GO:0052689">
    <property type="term" value="F:carboxylic ester hydrolase activity"/>
    <property type="evidence" value="ECO:0007669"/>
    <property type="project" value="UniProtKB-KW"/>
</dbReference>